<dbReference type="AlphaFoldDB" id="A0A317Y8E9"/>
<dbReference type="Proteomes" id="UP000251960">
    <property type="component" value="Chromosome 1"/>
</dbReference>
<dbReference type="EMBL" id="NCVQ01000001">
    <property type="protein sequence ID" value="PWZ54753.1"/>
    <property type="molecule type" value="Genomic_DNA"/>
</dbReference>
<comment type="caution">
    <text evidence="2">The sequence shown here is derived from an EMBL/GenBank/DDBJ whole genome shotgun (WGS) entry which is preliminary data.</text>
</comment>
<name>A0A317Y8E9_MAIZE</name>
<gene>
    <name evidence="2" type="ORF">Zm00014a_023270</name>
</gene>
<accession>A0A317Y8E9</accession>
<proteinExistence type="predicted"/>
<feature type="transmembrane region" description="Helical" evidence="1">
    <location>
        <begin position="31"/>
        <end position="57"/>
    </location>
</feature>
<protein>
    <submittedName>
        <fullName evidence="2">Uncharacterized protein</fullName>
    </submittedName>
</protein>
<evidence type="ECO:0000313" key="2">
    <source>
        <dbReference type="EMBL" id="PWZ54753.1"/>
    </source>
</evidence>
<sequence>MILLCKWWWKIENEKGIWQDIIKISIYRIKAFMICLAMLLILLLGMILSELKIIILWTHKSRLKVETKQDSRKMNDSWISLM</sequence>
<evidence type="ECO:0000256" key="1">
    <source>
        <dbReference type="SAM" id="Phobius"/>
    </source>
</evidence>
<organism evidence="2">
    <name type="scientific">Zea mays</name>
    <name type="common">Maize</name>
    <dbReference type="NCBI Taxonomy" id="4577"/>
    <lineage>
        <taxon>Eukaryota</taxon>
        <taxon>Viridiplantae</taxon>
        <taxon>Streptophyta</taxon>
        <taxon>Embryophyta</taxon>
        <taxon>Tracheophyta</taxon>
        <taxon>Spermatophyta</taxon>
        <taxon>Magnoliopsida</taxon>
        <taxon>Liliopsida</taxon>
        <taxon>Poales</taxon>
        <taxon>Poaceae</taxon>
        <taxon>PACMAD clade</taxon>
        <taxon>Panicoideae</taxon>
        <taxon>Andropogonodae</taxon>
        <taxon>Andropogoneae</taxon>
        <taxon>Tripsacinae</taxon>
        <taxon>Zea</taxon>
    </lineage>
</organism>
<keyword evidence="1" id="KW-0472">Membrane</keyword>
<reference evidence="2" key="1">
    <citation type="journal article" date="2018" name="Nat. Genet.">
        <title>Extensive intraspecific gene order and gene structural variations between Mo17 and other maize genomes.</title>
        <authorList>
            <person name="Sun S."/>
            <person name="Zhou Y."/>
            <person name="Chen J."/>
            <person name="Shi J."/>
            <person name="Zhao H."/>
            <person name="Zhao H."/>
            <person name="Song W."/>
            <person name="Zhang M."/>
            <person name="Cui Y."/>
            <person name="Dong X."/>
            <person name="Liu H."/>
            <person name="Ma X."/>
            <person name="Jiao Y."/>
            <person name="Wang B."/>
            <person name="Wei X."/>
            <person name="Stein J.C."/>
            <person name="Glaubitz J.C."/>
            <person name="Lu F."/>
            <person name="Yu G."/>
            <person name="Liang C."/>
            <person name="Fengler K."/>
            <person name="Li B."/>
            <person name="Rafalski A."/>
            <person name="Schnable P.S."/>
            <person name="Ware D.H."/>
            <person name="Buckler E.S."/>
            <person name="Lai J."/>
        </authorList>
    </citation>
    <scope>NUCLEOTIDE SEQUENCE [LARGE SCALE GENOMIC DNA]</scope>
    <source>
        <tissue evidence="2">Seedling</tissue>
    </source>
</reference>
<keyword evidence="1" id="KW-1133">Transmembrane helix</keyword>
<keyword evidence="1" id="KW-0812">Transmembrane</keyword>